<name>A0AAD5HFI7_UMBRA</name>
<dbReference type="AlphaFoldDB" id="A0AAD5HFI7"/>
<dbReference type="EMBL" id="MU620907">
    <property type="protein sequence ID" value="KAI8581144.1"/>
    <property type="molecule type" value="Genomic_DNA"/>
</dbReference>
<evidence type="ECO:0000313" key="11">
    <source>
        <dbReference type="Proteomes" id="UP001206595"/>
    </source>
</evidence>
<keyword evidence="7 8" id="KW-0472">Membrane</keyword>
<dbReference type="GO" id="GO:0055085">
    <property type="term" value="P:transmembrane transport"/>
    <property type="evidence" value="ECO:0007669"/>
    <property type="project" value="InterPro"/>
</dbReference>
<organism evidence="10 11">
    <name type="scientific">Umbelopsis ramanniana AG</name>
    <dbReference type="NCBI Taxonomy" id="1314678"/>
    <lineage>
        <taxon>Eukaryota</taxon>
        <taxon>Fungi</taxon>
        <taxon>Fungi incertae sedis</taxon>
        <taxon>Mucoromycota</taxon>
        <taxon>Mucoromycotina</taxon>
        <taxon>Umbelopsidomycetes</taxon>
        <taxon>Umbelopsidales</taxon>
        <taxon>Umbelopsidaceae</taxon>
        <taxon>Umbelopsis</taxon>
    </lineage>
</organism>
<protein>
    <submittedName>
        <fullName evidence="10">Uncharacterized protein</fullName>
    </submittedName>
</protein>
<evidence type="ECO:0000256" key="4">
    <source>
        <dbReference type="ARBA" id="ARBA00022737"/>
    </source>
</evidence>
<dbReference type="Pfam" id="PF00153">
    <property type="entry name" value="Mito_carr"/>
    <property type="match status" value="3"/>
</dbReference>
<reference evidence="10" key="1">
    <citation type="submission" date="2021-06" db="EMBL/GenBank/DDBJ databases">
        <authorList>
            <consortium name="DOE Joint Genome Institute"/>
            <person name="Mondo S.J."/>
            <person name="Amses K.R."/>
            <person name="Simmons D.R."/>
            <person name="Longcore J.E."/>
            <person name="Seto K."/>
            <person name="Alves G.H."/>
            <person name="Bonds A.E."/>
            <person name="Quandt C.A."/>
            <person name="Davis W.J."/>
            <person name="Chang Y."/>
            <person name="Letcher P.M."/>
            <person name="Powell M.J."/>
            <person name="Kuo A."/>
            <person name="Labutti K."/>
            <person name="Pangilinan J."/>
            <person name="Andreopoulos W."/>
            <person name="Tritt A."/>
            <person name="Riley R."/>
            <person name="Hundley H."/>
            <person name="Johnson J."/>
            <person name="Lipzen A."/>
            <person name="Barry K."/>
            <person name="Berbee M.L."/>
            <person name="Buchler N.E."/>
            <person name="Grigoriev I.V."/>
            <person name="Spatafora J.W."/>
            <person name="Stajich J.E."/>
            <person name="James T.Y."/>
        </authorList>
    </citation>
    <scope>NUCLEOTIDE SEQUENCE</scope>
    <source>
        <strain evidence="10">AG</strain>
    </source>
</reference>
<evidence type="ECO:0000256" key="8">
    <source>
        <dbReference type="PROSITE-ProRule" id="PRU00282"/>
    </source>
</evidence>
<evidence type="ECO:0000256" key="1">
    <source>
        <dbReference type="ARBA" id="ARBA00004225"/>
    </source>
</evidence>
<accession>A0AAD5HFI7</accession>
<dbReference type="SUPFAM" id="SSF103506">
    <property type="entry name" value="Mitochondrial carrier"/>
    <property type="match status" value="1"/>
</dbReference>
<dbReference type="Gene3D" id="1.50.40.10">
    <property type="entry name" value="Mitochondrial carrier domain"/>
    <property type="match status" value="1"/>
</dbReference>
<evidence type="ECO:0000256" key="7">
    <source>
        <dbReference type="ARBA" id="ARBA00023136"/>
    </source>
</evidence>
<dbReference type="InterPro" id="IPR023395">
    <property type="entry name" value="MCP_dom_sf"/>
</dbReference>
<dbReference type="PRINTS" id="PR00926">
    <property type="entry name" value="MITOCARRIER"/>
</dbReference>
<reference evidence="10" key="2">
    <citation type="journal article" date="2022" name="Proc. Natl. Acad. Sci. U.S.A.">
        <title>Diploid-dominant life cycles characterize the early evolution of Fungi.</title>
        <authorList>
            <person name="Amses K.R."/>
            <person name="Simmons D.R."/>
            <person name="Longcore J.E."/>
            <person name="Mondo S.J."/>
            <person name="Seto K."/>
            <person name="Jeronimo G.H."/>
            <person name="Bonds A.E."/>
            <person name="Quandt C.A."/>
            <person name="Davis W.J."/>
            <person name="Chang Y."/>
            <person name="Federici B.A."/>
            <person name="Kuo A."/>
            <person name="LaButti K."/>
            <person name="Pangilinan J."/>
            <person name="Andreopoulos W."/>
            <person name="Tritt A."/>
            <person name="Riley R."/>
            <person name="Hundley H."/>
            <person name="Johnson J."/>
            <person name="Lipzen A."/>
            <person name="Barry K."/>
            <person name="Lang B.F."/>
            <person name="Cuomo C.A."/>
            <person name="Buchler N.E."/>
            <person name="Grigoriev I.V."/>
            <person name="Spatafora J.W."/>
            <person name="Stajich J.E."/>
            <person name="James T.Y."/>
        </authorList>
    </citation>
    <scope>NUCLEOTIDE SEQUENCE</scope>
    <source>
        <strain evidence="10">AG</strain>
    </source>
</reference>
<dbReference type="InterPro" id="IPR002067">
    <property type="entry name" value="MCP"/>
</dbReference>
<comment type="caution">
    <text evidence="10">The sequence shown here is derived from an EMBL/GenBank/DDBJ whole genome shotgun (WGS) entry which is preliminary data.</text>
</comment>
<comment type="similarity">
    <text evidence="9">Belongs to the mitochondrial carrier (TC 2.A.29) family.</text>
</comment>
<comment type="subcellular location">
    <subcellularLocation>
        <location evidence="1">Mitochondrion membrane</location>
        <topology evidence="1">Multi-pass membrane protein</topology>
    </subcellularLocation>
</comment>
<keyword evidence="11" id="KW-1185">Reference proteome</keyword>
<evidence type="ECO:0000256" key="5">
    <source>
        <dbReference type="ARBA" id="ARBA00022989"/>
    </source>
</evidence>
<evidence type="ECO:0000256" key="6">
    <source>
        <dbReference type="ARBA" id="ARBA00023128"/>
    </source>
</evidence>
<sequence length="347" mass="38990">MWQRRWNDSKVNVPAPLALQLPPVPTFNTKPFGIRFAIAPFDVVKIRLQLQSQRQYLPFSRQSVPNSVKYTGLVNGLKVIAREEGIRGLYKGNLSAEYLYITYGATQFYAYHQMENTITALDTQQVIPSPAKAFLCGMGSGTFATTATYPFDLLRTRFAMQGEVKVYTGVIQAIREITQTEGVRGLYWGLGPSITQIMPYMGLVFMSYEMLSSAFSWMRVNKMLSEEHRVWQDGTCGALAGLISKCGVFPLDVVRRRLQVQGRHRTDYVIASIPEYSRKSVLACMKAIVQKEGALALYKGLVPGLVKVGPASAINFLVFEKSKRILVYFKHRHDQPQSNSTSAFMAL</sequence>
<dbReference type="PANTHER" id="PTHR24089">
    <property type="entry name" value="SOLUTE CARRIER FAMILY 25"/>
    <property type="match status" value="1"/>
</dbReference>
<gene>
    <name evidence="10" type="ORF">K450DRAFT_233303</name>
</gene>
<keyword evidence="4" id="KW-0677">Repeat</keyword>
<keyword evidence="2 9" id="KW-0813">Transport</keyword>
<dbReference type="GO" id="GO:0031966">
    <property type="term" value="C:mitochondrial membrane"/>
    <property type="evidence" value="ECO:0007669"/>
    <property type="project" value="UniProtKB-SubCell"/>
</dbReference>
<dbReference type="RefSeq" id="XP_051446148.1">
    <property type="nucleotide sequence ID" value="XM_051587731.1"/>
</dbReference>
<evidence type="ECO:0000256" key="9">
    <source>
        <dbReference type="RuleBase" id="RU000488"/>
    </source>
</evidence>
<evidence type="ECO:0000256" key="2">
    <source>
        <dbReference type="ARBA" id="ARBA00022448"/>
    </source>
</evidence>
<evidence type="ECO:0000256" key="3">
    <source>
        <dbReference type="ARBA" id="ARBA00022692"/>
    </source>
</evidence>
<proteinExistence type="inferred from homology"/>
<dbReference type="GeneID" id="75913076"/>
<keyword evidence="3 8" id="KW-0812">Transmembrane</keyword>
<keyword evidence="6" id="KW-0496">Mitochondrion</keyword>
<feature type="repeat" description="Solcar" evidence="8">
    <location>
        <begin position="128"/>
        <end position="214"/>
    </location>
</feature>
<feature type="repeat" description="Solcar" evidence="8">
    <location>
        <begin position="17"/>
        <end position="117"/>
    </location>
</feature>
<dbReference type="Proteomes" id="UP001206595">
    <property type="component" value="Unassembled WGS sequence"/>
</dbReference>
<keyword evidence="5" id="KW-1133">Transmembrane helix</keyword>
<dbReference type="InterPro" id="IPR018108">
    <property type="entry name" value="MCP_transmembrane"/>
</dbReference>
<dbReference type="PROSITE" id="PS50920">
    <property type="entry name" value="SOLCAR"/>
    <property type="match status" value="3"/>
</dbReference>
<evidence type="ECO:0000313" key="10">
    <source>
        <dbReference type="EMBL" id="KAI8581144.1"/>
    </source>
</evidence>
<feature type="repeat" description="Solcar" evidence="8">
    <location>
        <begin position="228"/>
        <end position="325"/>
    </location>
</feature>